<evidence type="ECO:0000313" key="6">
    <source>
        <dbReference type="Proteomes" id="UP000028186"/>
    </source>
</evidence>
<dbReference type="InterPro" id="IPR005143">
    <property type="entry name" value="TF_LuxR_autoind-bd_dom"/>
</dbReference>
<dbReference type="PANTHER" id="PTHR44688">
    <property type="entry name" value="DNA-BINDING TRANSCRIPTIONAL ACTIVATOR DEVR_DOSR"/>
    <property type="match status" value="1"/>
</dbReference>
<dbReference type="Gene3D" id="1.10.10.10">
    <property type="entry name" value="Winged helix-like DNA-binding domain superfamily/Winged helix DNA-binding domain"/>
    <property type="match status" value="1"/>
</dbReference>
<dbReference type="InterPro" id="IPR016032">
    <property type="entry name" value="Sig_transdc_resp-reg_C-effctor"/>
</dbReference>
<dbReference type="EMBL" id="HG938357">
    <property type="protein sequence ID" value="CDN58509.1"/>
    <property type="molecule type" value="Genomic_DNA"/>
</dbReference>
<dbReference type="Pfam" id="PF00196">
    <property type="entry name" value="GerE"/>
    <property type="match status" value="1"/>
</dbReference>
<feature type="domain" description="HTH luxR-type" evidence="4">
    <location>
        <begin position="167"/>
        <end position="232"/>
    </location>
</feature>
<geneLocation type="plasmid" evidence="6">
    <name>III</name>
</geneLocation>
<reference evidence="6" key="1">
    <citation type="journal article" date="2014" name="BMC Genomics">
        <title>Genome sequencing of two Neorhizobium galegae strains reveals a noeT gene responsible for the unusual acetylation of the nodulation factors.</title>
        <authorList>
            <person name="Osterman J."/>
            <person name="Marsh J."/>
            <person name="Laine P.K."/>
            <person name="Zeng Z."/>
            <person name="Alatalo E."/>
            <person name="Sullivan J.T."/>
            <person name="Young J.P."/>
            <person name="Thomas-Oates J."/>
            <person name="Paulin L."/>
            <person name="Lindstrom K."/>
        </authorList>
    </citation>
    <scope>NUCLEOTIDE SEQUENCE [LARGE SCALE GENOMIC DNA]</scope>
    <source>
        <strain evidence="6">HAMBI 1141</strain>
        <plasmid evidence="6">III</plasmid>
    </source>
</reference>
<dbReference type="InterPro" id="IPR036388">
    <property type="entry name" value="WH-like_DNA-bd_sf"/>
</dbReference>
<dbReference type="Pfam" id="PF03472">
    <property type="entry name" value="Autoind_bind"/>
    <property type="match status" value="1"/>
</dbReference>
<keyword evidence="1" id="KW-0805">Transcription regulation</keyword>
<dbReference type="SUPFAM" id="SSF46894">
    <property type="entry name" value="C-terminal effector domain of the bipartite response regulators"/>
    <property type="match status" value="1"/>
</dbReference>
<dbReference type="Proteomes" id="UP000028186">
    <property type="component" value="Plasmid pHAMBI1141b"/>
</dbReference>
<dbReference type="GO" id="GO:0006355">
    <property type="term" value="P:regulation of DNA-templated transcription"/>
    <property type="evidence" value="ECO:0007669"/>
    <property type="project" value="InterPro"/>
</dbReference>
<dbReference type="InterPro" id="IPR000792">
    <property type="entry name" value="Tscrpt_reg_LuxR_C"/>
</dbReference>
<evidence type="ECO:0000256" key="1">
    <source>
        <dbReference type="ARBA" id="ARBA00023015"/>
    </source>
</evidence>
<dbReference type="RefSeq" id="WP_040126094.1">
    <property type="nucleotide sequence ID" value="NZ_HG938357.1"/>
</dbReference>
<keyword evidence="3" id="KW-0804">Transcription</keyword>
<organism evidence="5 6">
    <name type="scientific">Neorhizobium galegae bv. officinalis bv. officinalis str. HAMBI 1141</name>
    <dbReference type="NCBI Taxonomy" id="1028801"/>
    <lineage>
        <taxon>Bacteria</taxon>
        <taxon>Pseudomonadati</taxon>
        <taxon>Pseudomonadota</taxon>
        <taxon>Alphaproteobacteria</taxon>
        <taxon>Hyphomicrobiales</taxon>
        <taxon>Rhizobiaceae</taxon>
        <taxon>Rhizobium/Agrobacterium group</taxon>
        <taxon>Neorhizobium</taxon>
    </lineage>
</organism>
<sequence>MDGDLRSLIDMTDAAHDERMIKSALKTFSHACGFERFAYLQTEGLEVRTFNSYPEEWQGVYLESHYSRIDPVVTEAKRRMEMFSWTADNWPARRSSQLKCFREQAIGYGIRSGVTIPVEGSFGSTMMLTFASSAQAADVSKLQDAQKAIQAVLAIHYRLKIIAATTIVAPKRLLSSREAVCLMWATKGKHAPEIAMLTGINPRTVQHYLDKARRKLEAATVPQLVAIAKDRGLV</sequence>
<dbReference type="GO" id="GO:0003677">
    <property type="term" value="F:DNA binding"/>
    <property type="evidence" value="ECO:0007669"/>
    <property type="project" value="UniProtKB-KW"/>
</dbReference>
<dbReference type="InterPro" id="IPR036693">
    <property type="entry name" value="TF_LuxR_autoind-bd_dom_sf"/>
</dbReference>
<name>A0A068TK34_NEOGA</name>
<proteinExistence type="predicted"/>
<dbReference type="PROSITE" id="PS50043">
    <property type="entry name" value="HTH_LUXR_2"/>
    <property type="match status" value="1"/>
</dbReference>
<gene>
    <name evidence="5" type="primary">traR</name>
    <name evidence="5" type="ORF">RG1141_PB01610</name>
</gene>
<keyword evidence="5" id="KW-0614">Plasmid</keyword>
<evidence type="ECO:0000259" key="4">
    <source>
        <dbReference type="PROSITE" id="PS50043"/>
    </source>
</evidence>
<dbReference type="CDD" id="cd06170">
    <property type="entry name" value="LuxR_C_like"/>
    <property type="match status" value="1"/>
</dbReference>
<accession>A0A068TK34</accession>
<evidence type="ECO:0000256" key="2">
    <source>
        <dbReference type="ARBA" id="ARBA00023125"/>
    </source>
</evidence>
<evidence type="ECO:0000313" key="5">
    <source>
        <dbReference type="EMBL" id="CDN58509.1"/>
    </source>
</evidence>
<dbReference type="Gene3D" id="3.30.450.80">
    <property type="entry name" value="Transcription factor LuxR-like, autoinducer-binding domain"/>
    <property type="match status" value="1"/>
</dbReference>
<dbReference type="SMART" id="SM00421">
    <property type="entry name" value="HTH_LUXR"/>
    <property type="match status" value="1"/>
</dbReference>
<dbReference type="AlphaFoldDB" id="A0A068TK34"/>
<dbReference type="PATRIC" id="fig|1028801.3.peg.6294"/>
<dbReference type="SUPFAM" id="SSF75516">
    <property type="entry name" value="Pheromone-binding domain of LuxR-like quorum-sensing transcription factors"/>
    <property type="match status" value="1"/>
</dbReference>
<protein>
    <submittedName>
        <fullName evidence="5">Transcriptional activator protein TraR</fullName>
    </submittedName>
</protein>
<dbReference type="KEGG" id="ngl:RG1141_PB01610"/>
<dbReference type="PANTHER" id="PTHR44688:SF16">
    <property type="entry name" value="DNA-BINDING TRANSCRIPTIONAL ACTIVATOR DEVR_DOSR"/>
    <property type="match status" value="1"/>
</dbReference>
<evidence type="ECO:0000256" key="3">
    <source>
        <dbReference type="ARBA" id="ARBA00023163"/>
    </source>
</evidence>
<keyword evidence="2" id="KW-0238">DNA-binding</keyword>
<dbReference type="HOGENOM" id="CLU_072786_5_1_5"/>